<dbReference type="SUPFAM" id="SSF46934">
    <property type="entry name" value="UBA-like"/>
    <property type="match status" value="2"/>
</dbReference>
<reference evidence="9 10" key="1">
    <citation type="submission" date="2020-08" db="EMBL/GenBank/DDBJ databases">
        <title>Plant Genome Project.</title>
        <authorList>
            <person name="Zhang R.-G."/>
        </authorList>
    </citation>
    <scope>NUCLEOTIDE SEQUENCE [LARGE SCALE GENOMIC DNA]</scope>
    <source>
        <tissue evidence="9">Rhizome</tissue>
    </source>
</reference>
<organism evidence="9 10">
    <name type="scientific">Zingiber officinale</name>
    <name type="common">Ginger</name>
    <name type="synonym">Amomum zingiber</name>
    <dbReference type="NCBI Taxonomy" id="94328"/>
    <lineage>
        <taxon>Eukaryota</taxon>
        <taxon>Viridiplantae</taxon>
        <taxon>Streptophyta</taxon>
        <taxon>Embryophyta</taxon>
        <taxon>Tracheophyta</taxon>
        <taxon>Spermatophyta</taxon>
        <taxon>Magnoliopsida</taxon>
        <taxon>Liliopsida</taxon>
        <taxon>Zingiberales</taxon>
        <taxon>Zingiberaceae</taxon>
        <taxon>Zingiber</taxon>
    </lineage>
</organism>
<accession>A0A8J5K8X0</accession>
<dbReference type="Pfam" id="PF00889">
    <property type="entry name" value="EF_TS"/>
    <property type="match status" value="2"/>
</dbReference>
<dbReference type="HAMAP" id="MF_00050">
    <property type="entry name" value="EF_Ts"/>
    <property type="match status" value="2"/>
</dbReference>
<evidence type="ECO:0000256" key="3">
    <source>
        <dbReference type="ARBA" id="ARBA00022917"/>
    </source>
</evidence>
<evidence type="ECO:0000313" key="9">
    <source>
        <dbReference type="EMBL" id="KAG6476160.1"/>
    </source>
</evidence>
<comment type="caution">
    <text evidence="9">The sequence shown here is derived from an EMBL/GenBank/DDBJ whole genome shotgun (WGS) entry which is preliminary data.</text>
</comment>
<feature type="region of interest" description="Disordered" evidence="7">
    <location>
        <begin position="410"/>
        <end position="434"/>
    </location>
</feature>
<evidence type="ECO:0000256" key="6">
    <source>
        <dbReference type="RuleBase" id="RU000642"/>
    </source>
</evidence>
<evidence type="ECO:0000256" key="4">
    <source>
        <dbReference type="ARBA" id="ARBA00025453"/>
    </source>
</evidence>
<keyword evidence="10" id="KW-1185">Reference proteome</keyword>
<feature type="compositionally biased region" description="Basic and acidic residues" evidence="7">
    <location>
        <begin position="550"/>
        <end position="568"/>
    </location>
</feature>
<dbReference type="Proteomes" id="UP000734854">
    <property type="component" value="Unassembled WGS sequence"/>
</dbReference>
<dbReference type="GO" id="GO:0005739">
    <property type="term" value="C:mitochondrion"/>
    <property type="evidence" value="ECO:0007669"/>
    <property type="project" value="UniProtKB-SubCell"/>
</dbReference>
<gene>
    <name evidence="5" type="primary">EFTS</name>
    <name evidence="9" type="ORF">ZIOFF_065396</name>
</gene>
<dbReference type="GO" id="GO:0070125">
    <property type="term" value="P:mitochondrial translational elongation"/>
    <property type="evidence" value="ECO:0007669"/>
    <property type="project" value="TreeGrafter"/>
</dbReference>
<dbReference type="AlphaFoldDB" id="A0A8J5K8X0"/>
<feature type="domain" description="Translation elongation factor EFTs/EF1B dimerisation" evidence="8">
    <location>
        <begin position="728"/>
        <end position="871"/>
    </location>
</feature>
<evidence type="ECO:0000256" key="7">
    <source>
        <dbReference type="SAM" id="MobiDB-lite"/>
    </source>
</evidence>
<evidence type="ECO:0000259" key="8">
    <source>
        <dbReference type="Pfam" id="PF00889"/>
    </source>
</evidence>
<sequence length="1110" mass="123134">MRYSLTCWNCVPWSFPLRSHSFMHSSDSILFQLYADLSIVSFVVEAPSHVARGLFFSYNYSSIEVSSRVLGRMSKSRKNRKTLAGDFHRLNETNHWSGCSLIGRPKSIPPLGPYWELGWYSKALRHYPGVRDSRIFDRSDLTEVSHRAWCREIEFNGVKGFIQLTHLIGDGPDGANLGRSKWAGLESESFRQKFRNVDKIRCRRFAAKKLLHFVVSNTFFSIMFVKLGESGFDFRPNFASSMEIFFSVDSRSSSLQVGQEVNVRVLRIARGKVTLTMKKEEDVDELNKQLNQGVVHTATNPFELAFRKNKEISAFLDERKRTQESLKKIEQTIEVGETVDNSDAFAVDNSAKANGDQTVGSSDSHTEVNDEISINEEQLEEIPIVDSLSDVVESKDEGSLSALTETVDTVGKEDEKGSELLSHSSQDSVIDEIPVKGIEDSTEILKEESITSQDSVPDGGESFASNLSFSLAVDDTLPSESKEAADDIRALEQPEGTLLAAEEAEASSTQVTETGRAAETDEASLPSDDKEAAGDIKSEVSVEQVTETETFVKEEQGSEVPSLKEKEGNLNSTQVDDSAGNVKSEASLEQVTETEMTETPAKDEQGSETDDSTGQLNTKKYYRTIPEDLSKNQFDKPIAIEDVAVPTNSSDAKSEAEGSLNEQTDSSDEPRSVKATISPALVKQLREETGAGMMDCKKALVESGGDIAKAQELLRKKGLASADKKASRTTAEGRIGSYIHDSRIGILIEVNCETDFVSRGEIFKELVEDLAMQVAACSQVCYLATEDIPEDIVNKEREIEMQKEDLLSKPENIRSKIVDGRIRKRLEEFVLLEQPYIKNDKMVVKDLVKQTIATIGENIKVKRFVRLNLGEGLEKKSQNFAAEIAAQTTAKSSPAVAKDQSTETKDVEKSKTVAVSASLVKQLREETGAGMMDCKKALAETEGDIEKAQEYLRKKGLASADKKSSRLAAEGRISAYIHDARIGTLIEVNCETDFVSRNEKFKELVDDLAMQVVACPQVEFVSIDEIPESIIAKEKEIEMARDDLKSKPDQIKEKIVEGRITKRLGELALLEQPFIKDDDIKVKDLVKQTVAALGENIKVRRFVRFTLGEN</sequence>
<evidence type="ECO:0000256" key="1">
    <source>
        <dbReference type="ARBA" id="ARBA00005532"/>
    </source>
</evidence>
<dbReference type="InterPro" id="IPR014039">
    <property type="entry name" value="Transl_elong_EFTs/EF1B_dimer"/>
</dbReference>
<dbReference type="InterPro" id="IPR001816">
    <property type="entry name" value="Transl_elong_EFTs/EF1B"/>
</dbReference>
<dbReference type="InterPro" id="IPR018101">
    <property type="entry name" value="Transl_elong_Ts_CS"/>
</dbReference>
<feature type="region of interest" description="Disordered" evidence="7">
    <location>
        <begin position="502"/>
        <end position="674"/>
    </location>
</feature>
<comment type="subcellular location">
    <subcellularLocation>
        <location evidence="5">Mitochondrion</location>
    </subcellularLocation>
</comment>
<dbReference type="EMBL" id="JACMSC010000018">
    <property type="protein sequence ID" value="KAG6476160.1"/>
    <property type="molecule type" value="Genomic_DNA"/>
</dbReference>
<dbReference type="InterPro" id="IPR009060">
    <property type="entry name" value="UBA-like_sf"/>
</dbReference>
<dbReference type="PROSITE" id="PS01126">
    <property type="entry name" value="EF_TS_1"/>
    <property type="match status" value="2"/>
</dbReference>
<feature type="compositionally biased region" description="Basic and acidic residues" evidence="7">
    <location>
        <begin position="625"/>
        <end position="634"/>
    </location>
</feature>
<dbReference type="PANTHER" id="PTHR11741:SF10">
    <property type="entry name" value="POLYPROTEIN OF EF-TS, CHLOROPLASTIC"/>
    <property type="match status" value="1"/>
</dbReference>
<comment type="function">
    <text evidence="4 5 6">Associates with the EF-Tu.GDP complex and induces the exchange of GDP to GTP. It remains bound to the aminoacyl-tRNA.EF-Tu.GTP complex up to the GTP hydrolysis stage on the ribosome.</text>
</comment>
<evidence type="ECO:0000313" key="10">
    <source>
        <dbReference type="Proteomes" id="UP000734854"/>
    </source>
</evidence>
<dbReference type="FunFam" id="1.10.8.10:FF:000001">
    <property type="entry name" value="Elongation factor Ts"/>
    <property type="match status" value="2"/>
</dbReference>
<dbReference type="InterPro" id="IPR036402">
    <property type="entry name" value="EF-Ts_dimer_sf"/>
</dbReference>
<dbReference type="CDD" id="cd14275">
    <property type="entry name" value="UBA_EF-Ts"/>
    <property type="match status" value="2"/>
</dbReference>
<evidence type="ECO:0000256" key="5">
    <source>
        <dbReference type="HAMAP-Rule" id="MF_03135"/>
    </source>
</evidence>
<dbReference type="NCBIfam" id="TIGR00116">
    <property type="entry name" value="tsf"/>
    <property type="match status" value="2"/>
</dbReference>
<dbReference type="PANTHER" id="PTHR11741">
    <property type="entry name" value="ELONGATION FACTOR TS"/>
    <property type="match status" value="1"/>
</dbReference>
<proteinExistence type="inferred from homology"/>
<name>A0A8J5K8X0_ZINOF</name>
<protein>
    <recommendedName>
        <fullName evidence="5">Elongation factor Ts, mitochondrial</fullName>
        <shortName evidence="5">EF-Ts</shortName>
        <shortName evidence="5">EF-TsMt</shortName>
    </recommendedName>
</protein>
<feature type="compositionally biased region" description="Low complexity" evidence="7">
    <location>
        <begin position="502"/>
        <end position="514"/>
    </location>
</feature>
<keyword evidence="3 5" id="KW-0648">Protein biosynthesis</keyword>
<dbReference type="SUPFAM" id="SSF54713">
    <property type="entry name" value="Elongation factor Ts (EF-Ts), dimerisation domain"/>
    <property type="match status" value="2"/>
</dbReference>
<keyword evidence="5" id="KW-0496">Mitochondrion</keyword>
<keyword evidence="2 5" id="KW-0251">Elongation factor</keyword>
<feature type="domain" description="Translation elongation factor EFTs/EF1B dimerisation" evidence="8">
    <location>
        <begin position="970"/>
        <end position="1109"/>
    </location>
</feature>
<dbReference type="Gene3D" id="3.30.479.20">
    <property type="entry name" value="Elongation factor Ts, dimerisation domain"/>
    <property type="match status" value="2"/>
</dbReference>
<dbReference type="FunFam" id="1.10.286.20:FF:000001">
    <property type="entry name" value="Elongation factor Ts"/>
    <property type="match status" value="2"/>
</dbReference>
<evidence type="ECO:0000256" key="2">
    <source>
        <dbReference type="ARBA" id="ARBA00022768"/>
    </source>
</evidence>
<dbReference type="Gene3D" id="1.10.286.20">
    <property type="match status" value="2"/>
</dbReference>
<comment type="similarity">
    <text evidence="1 5 6">Belongs to the EF-Ts family.</text>
</comment>
<dbReference type="Gene3D" id="1.10.8.10">
    <property type="entry name" value="DNA helicase RuvA subunit, C-terminal domain"/>
    <property type="match status" value="2"/>
</dbReference>
<dbReference type="PROSITE" id="PS01127">
    <property type="entry name" value="EF_TS_2"/>
    <property type="match status" value="2"/>
</dbReference>
<dbReference type="GO" id="GO:0003746">
    <property type="term" value="F:translation elongation factor activity"/>
    <property type="evidence" value="ECO:0007669"/>
    <property type="project" value="UniProtKB-UniRule"/>
</dbReference>
<feature type="compositionally biased region" description="Basic and acidic residues" evidence="7">
    <location>
        <begin position="527"/>
        <end position="540"/>
    </location>
</feature>